<feature type="compositionally biased region" description="Pro residues" evidence="1">
    <location>
        <begin position="249"/>
        <end position="261"/>
    </location>
</feature>
<sequence>MTTPPQPTPPGEKPIGQYLRPLRDLAVYALAGLPAVLLFTGVIDLFGTDFFGRTRYSFGSFVNLVTIFFPLAAVLLALGVKPVHPKARLIVLTALIEYGVVAFFGLVFGVLFGVSGIATDDPGGAFTELLTRLAWLAVFGLAVYAVVQIWRGVYPPARPQPGVYGQPQYGPPQYGQPPYGQPYGQPPYGQAPPGQPPFAQPPQQQQQQFGAPQPGYGPQPGHPAPGYGQPHPGAQPPPGGQPTWNQPPVATPPVGNPPPSSGAPASGVPVPPFSEPTQVVPKAEDLTEKLPDNRPGFGPADEDPPRQ</sequence>
<comment type="caution">
    <text evidence="3">The sequence shown here is derived from an EMBL/GenBank/DDBJ whole genome shotgun (WGS) entry which is preliminary data.</text>
</comment>
<evidence type="ECO:0000313" key="3">
    <source>
        <dbReference type="EMBL" id="MBG0563135.1"/>
    </source>
</evidence>
<evidence type="ECO:0000313" key="4">
    <source>
        <dbReference type="Proteomes" id="UP000598146"/>
    </source>
</evidence>
<keyword evidence="2" id="KW-1133">Transmembrane helix</keyword>
<evidence type="ECO:0000256" key="2">
    <source>
        <dbReference type="SAM" id="Phobius"/>
    </source>
</evidence>
<feature type="transmembrane region" description="Helical" evidence="2">
    <location>
        <begin position="58"/>
        <end position="78"/>
    </location>
</feature>
<feature type="region of interest" description="Disordered" evidence="1">
    <location>
        <begin position="164"/>
        <end position="307"/>
    </location>
</feature>
<dbReference type="AlphaFoldDB" id="A0A931C492"/>
<gene>
    <name evidence="3" type="ORF">I4J89_16930</name>
</gene>
<evidence type="ECO:0000256" key="1">
    <source>
        <dbReference type="SAM" id="MobiDB-lite"/>
    </source>
</evidence>
<feature type="compositionally biased region" description="Low complexity" evidence="1">
    <location>
        <begin position="201"/>
        <end position="214"/>
    </location>
</feature>
<feature type="compositionally biased region" description="Pro residues" evidence="1">
    <location>
        <begin position="189"/>
        <end position="200"/>
    </location>
</feature>
<keyword evidence="2" id="KW-0812">Transmembrane</keyword>
<keyword evidence="2" id="KW-0472">Membrane</keyword>
<reference evidence="3" key="1">
    <citation type="submission" date="2020-11" db="EMBL/GenBank/DDBJ databases">
        <title>Isolation and identification of active actinomycetes.</title>
        <authorList>
            <person name="Sun X."/>
        </authorList>
    </citation>
    <scope>NUCLEOTIDE SEQUENCE</scope>
    <source>
        <strain evidence="3">NEAU-A11</strain>
    </source>
</reference>
<keyword evidence="4" id="KW-1185">Reference proteome</keyword>
<dbReference type="RefSeq" id="WP_196414937.1">
    <property type="nucleotide sequence ID" value="NZ_JADQTO010000007.1"/>
</dbReference>
<feature type="transmembrane region" description="Helical" evidence="2">
    <location>
        <begin position="90"/>
        <end position="113"/>
    </location>
</feature>
<feature type="compositionally biased region" description="Basic and acidic residues" evidence="1">
    <location>
        <begin position="282"/>
        <end position="292"/>
    </location>
</feature>
<protein>
    <submittedName>
        <fullName evidence="3">Uncharacterized protein</fullName>
    </submittedName>
</protein>
<accession>A0A931C492</accession>
<name>A0A931C492_9ACTN</name>
<feature type="transmembrane region" description="Helical" evidence="2">
    <location>
        <begin position="133"/>
        <end position="150"/>
    </location>
</feature>
<proteinExistence type="predicted"/>
<dbReference type="Proteomes" id="UP000598146">
    <property type="component" value="Unassembled WGS sequence"/>
</dbReference>
<feature type="compositionally biased region" description="Low complexity" evidence="1">
    <location>
        <begin position="164"/>
        <end position="188"/>
    </location>
</feature>
<organism evidence="3 4">
    <name type="scientific">Actinoplanes aureus</name>
    <dbReference type="NCBI Taxonomy" id="2792083"/>
    <lineage>
        <taxon>Bacteria</taxon>
        <taxon>Bacillati</taxon>
        <taxon>Actinomycetota</taxon>
        <taxon>Actinomycetes</taxon>
        <taxon>Micromonosporales</taxon>
        <taxon>Micromonosporaceae</taxon>
        <taxon>Actinoplanes</taxon>
    </lineage>
</organism>
<feature type="transmembrane region" description="Helical" evidence="2">
    <location>
        <begin position="25"/>
        <end position="46"/>
    </location>
</feature>
<dbReference type="EMBL" id="JADQTO010000007">
    <property type="protein sequence ID" value="MBG0563135.1"/>
    <property type="molecule type" value="Genomic_DNA"/>
</dbReference>